<organism evidence="2 3">
    <name type="scientific">Dactylonectria estremocensis</name>
    <dbReference type="NCBI Taxonomy" id="1079267"/>
    <lineage>
        <taxon>Eukaryota</taxon>
        <taxon>Fungi</taxon>
        <taxon>Dikarya</taxon>
        <taxon>Ascomycota</taxon>
        <taxon>Pezizomycotina</taxon>
        <taxon>Sordariomycetes</taxon>
        <taxon>Hypocreomycetidae</taxon>
        <taxon>Hypocreales</taxon>
        <taxon>Nectriaceae</taxon>
        <taxon>Dactylonectria</taxon>
    </lineage>
</organism>
<protein>
    <submittedName>
        <fullName evidence="2">Uncharacterized protein</fullName>
    </submittedName>
</protein>
<feature type="region of interest" description="Disordered" evidence="1">
    <location>
        <begin position="132"/>
        <end position="191"/>
    </location>
</feature>
<feature type="compositionally biased region" description="Polar residues" evidence="1">
    <location>
        <begin position="161"/>
        <end position="188"/>
    </location>
</feature>
<gene>
    <name evidence="2" type="ORF">B0J13DRAFT_666224</name>
</gene>
<dbReference type="Proteomes" id="UP000717696">
    <property type="component" value="Unassembled WGS sequence"/>
</dbReference>
<dbReference type="AlphaFoldDB" id="A0A9P9EVB5"/>
<evidence type="ECO:0000313" key="3">
    <source>
        <dbReference type="Proteomes" id="UP000717696"/>
    </source>
</evidence>
<proteinExistence type="predicted"/>
<name>A0A9P9EVB5_9HYPO</name>
<sequence>MASRWPRPCDDMGVVPLRERGPWPGAGAHAPQAGGSGCDWQRKRLPFAASVGDWEMSWMPTDQHLATPFPPSKTNNKMTSTGQRQAHCVITMSEAGCCLAGIQPNSTRALEIVQHPLHQPVLARPINGECSAAAQAAPPRTTVPTAPIVTEDQQRDPRGASSLQPGTNSPSNTLTAAHQQRPTPTNSAVPGLARCRANAPRNYPGHAAAALHFPPKKLKWMEGDGTLRSLGPW</sequence>
<evidence type="ECO:0000313" key="2">
    <source>
        <dbReference type="EMBL" id="KAH7145672.1"/>
    </source>
</evidence>
<dbReference type="EMBL" id="JAGMUU010000009">
    <property type="protein sequence ID" value="KAH7145672.1"/>
    <property type="molecule type" value="Genomic_DNA"/>
</dbReference>
<reference evidence="2" key="1">
    <citation type="journal article" date="2021" name="Nat. Commun.">
        <title>Genetic determinants of endophytism in the Arabidopsis root mycobiome.</title>
        <authorList>
            <person name="Mesny F."/>
            <person name="Miyauchi S."/>
            <person name="Thiergart T."/>
            <person name="Pickel B."/>
            <person name="Atanasova L."/>
            <person name="Karlsson M."/>
            <person name="Huettel B."/>
            <person name="Barry K.W."/>
            <person name="Haridas S."/>
            <person name="Chen C."/>
            <person name="Bauer D."/>
            <person name="Andreopoulos W."/>
            <person name="Pangilinan J."/>
            <person name="LaButti K."/>
            <person name="Riley R."/>
            <person name="Lipzen A."/>
            <person name="Clum A."/>
            <person name="Drula E."/>
            <person name="Henrissat B."/>
            <person name="Kohler A."/>
            <person name="Grigoriev I.V."/>
            <person name="Martin F.M."/>
            <person name="Hacquard S."/>
        </authorList>
    </citation>
    <scope>NUCLEOTIDE SEQUENCE</scope>
    <source>
        <strain evidence="2">MPI-CAGE-AT-0021</strain>
    </source>
</reference>
<keyword evidence="3" id="KW-1185">Reference proteome</keyword>
<comment type="caution">
    <text evidence="2">The sequence shown here is derived from an EMBL/GenBank/DDBJ whole genome shotgun (WGS) entry which is preliminary data.</text>
</comment>
<accession>A0A9P9EVB5</accession>
<evidence type="ECO:0000256" key="1">
    <source>
        <dbReference type="SAM" id="MobiDB-lite"/>
    </source>
</evidence>
<feature type="compositionally biased region" description="Low complexity" evidence="1">
    <location>
        <begin position="132"/>
        <end position="150"/>
    </location>
</feature>